<keyword evidence="9" id="KW-1185">Reference proteome</keyword>
<sequence>MVAPQFDLDEILAFAVALAREAGDMILKGQAKRFATSAVAATKANEVDLVTEVDKAVEAFILARITAAYPSHRFVGEETYEGEAITNEPTWIVDPIDGTTNFIHGYPLVATSIGLAVNGVPVLGVIYNPFLDQMYSAARGRGAFLNGTTRLPISGKPRALDLASALISVDIGNSRAEPELISRLDTFKTLSGRPGDGGKMVHSLRSVGCTSVNLCLVASGGQDMHWEIGGWPWDVCAGMCIISEAGGVTFGGKGSDLSGVEDAALLVGRRFLFVRAVALVEGEDALQTQRRLAREFYDTTEHIEL</sequence>
<dbReference type="PROSITE" id="PS00630">
    <property type="entry name" value="IMP_2"/>
    <property type="match status" value="1"/>
</dbReference>
<dbReference type="PRINTS" id="PR00377">
    <property type="entry name" value="IMPHPHTASES"/>
</dbReference>
<dbReference type="InterPro" id="IPR020550">
    <property type="entry name" value="Inositol_monophosphatase_CS"/>
</dbReference>
<dbReference type="InterPro" id="IPR033942">
    <property type="entry name" value="IMPase"/>
</dbReference>
<dbReference type="GeneID" id="95989524"/>
<organism evidence="8 9">
    <name type="scientific">Vanrija albida</name>
    <dbReference type="NCBI Taxonomy" id="181172"/>
    <lineage>
        <taxon>Eukaryota</taxon>
        <taxon>Fungi</taxon>
        <taxon>Dikarya</taxon>
        <taxon>Basidiomycota</taxon>
        <taxon>Agaricomycotina</taxon>
        <taxon>Tremellomycetes</taxon>
        <taxon>Trichosporonales</taxon>
        <taxon>Trichosporonaceae</taxon>
        <taxon>Vanrija</taxon>
    </lineage>
</organism>
<protein>
    <recommendedName>
        <fullName evidence="7">Inositol-1-monophosphatase</fullName>
        <ecNumber evidence="7">3.1.3.25</ecNumber>
    </recommendedName>
</protein>
<dbReference type="Gene3D" id="3.30.540.10">
    <property type="entry name" value="Fructose-1,6-Bisphosphatase, subunit A, domain 1"/>
    <property type="match status" value="1"/>
</dbReference>
<name>A0ABR3PR54_9TREE</name>
<keyword evidence="5 7" id="KW-0378">Hydrolase</keyword>
<evidence type="ECO:0000256" key="1">
    <source>
        <dbReference type="ARBA" id="ARBA00001033"/>
    </source>
</evidence>
<evidence type="ECO:0000256" key="3">
    <source>
        <dbReference type="ARBA" id="ARBA00009759"/>
    </source>
</evidence>
<gene>
    <name evidence="8" type="ORF">Q8F55_008481</name>
</gene>
<evidence type="ECO:0000256" key="4">
    <source>
        <dbReference type="ARBA" id="ARBA00022723"/>
    </source>
</evidence>
<keyword evidence="6 7" id="KW-0460">Magnesium</keyword>
<evidence type="ECO:0000256" key="7">
    <source>
        <dbReference type="RuleBase" id="RU364068"/>
    </source>
</evidence>
<evidence type="ECO:0000313" key="9">
    <source>
        <dbReference type="Proteomes" id="UP001565368"/>
    </source>
</evidence>
<dbReference type="SUPFAM" id="SSF56655">
    <property type="entry name" value="Carbohydrate phosphatase"/>
    <property type="match status" value="1"/>
</dbReference>
<dbReference type="PANTHER" id="PTHR20854:SF4">
    <property type="entry name" value="INOSITOL-1-MONOPHOSPHATASE-RELATED"/>
    <property type="match status" value="1"/>
</dbReference>
<dbReference type="CDD" id="cd01639">
    <property type="entry name" value="IMPase"/>
    <property type="match status" value="1"/>
</dbReference>
<evidence type="ECO:0000313" key="8">
    <source>
        <dbReference type="EMBL" id="KAL1404870.1"/>
    </source>
</evidence>
<comment type="catalytic activity">
    <reaction evidence="1 7">
        <text>a myo-inositol phosphate + H2O = myo-inositol + phosphate</text>
        <dbReference type="Rhea" id="RHEA:24056"/>
        <dbReference type="ChEBI" id="CHEBI:15377"/>
        <dbReference type="ChEBI" id="CHEBI:17268"/>
        <dbReference type="ChEBI" id="CHEBI:43474"/>
        <dbReference type="ChEBI" id="CHEBI:84139"/>
        <dbReference type="EC" id="3.1.3.25"/>
    </reaction>
</comment>
<dbReference type="InterPro" id="IPR000760">
    <property type="entry name" value="Inositol_monophosphatase-like"/>
</dbReference>
<dbReference type="Pfam" id="PF00459">
    <property type="entry name" value="Inositol_P"/>
    <property type="match status" value="1"/>
</dbReference>
<comment type="cofactor">
    <cofactor evidence="2 7">
        <name>Mg(2+)</name>
        <dbReference type="ChEBI" id="CHEBI:18420"/>
    </cofactor>
</comment>
<keyword evidence="4 7" id="KW-0479">Metal-binding</keyword>
<dbReference type="RefSeq" id="XP_069204814.1">
    <property type="nucleotide sequence ID" value="XM_069356877.1"/>
</dbReference>
<dbReference type="EMBL" id="JBBXJM010000007">
    <property type="protein sequence ID" value="KAL1404870.1"/>
    <property type="molecule type" value="Genomic_DNA"/>
</dbReference>
<reference evidence="8 9" key="1">
    <citation type="submission" date="2023-08" db="EMBL/GenBank/DDBJ databases">
        <title>Annotated Genome Sequence of Vanrija albida AlHP1.</title>
        <authorList>
            <person name="Herzog R."/>
        </authorList>
    </citation>
    <scope>NUCLEOTIDE SEQUENCE [LARGE SCALE GENOMIC DNA]</scope>
    <source>
        <strain evidence="8 9">AlHP1</strain>
    </source>
</reference>
<comment type="similarity">
    <text evidence="3 7">Belongs to the inositol monophosphatase superfamily.</text>
</comment>
<accession>A0ABR3PR54</accession>
<proteinExistence type="inferred from homology"/>
<evidence type="ECO:0000256" key="6">
    <source>
        <dbReference type="ARBA" id="ARBA00022842"/>
    </source>
</evidence>
<dbReference type="Proteomes" id="UP001565368">
    <property type="component" value="Unassembled WGS sequence"/>
</dbReference>
<dbReference type="EC" id="3.1.3.25" evidence="7"/>
<dbReference type="Gene3D" id="3.40.190.80">
    <property type="match status" value="1"/>
</dbReference>
<evidence type="ECO:0000256" key="2">
    <source>
        <dbReference type="ARBA" id="ARBA00001946"/>
    </source>
</evidence>
<dbReference type="PROSITE" id="PS00629">
    <property type="entry name" value="IMP_1"/>
    <property type="match status" value="1"/>
</dbReference>
<comment type="caution">
    <text evidence="8">The sequence shown here is derived from an EMBL/GenBank/DDBJ whole genome shotgun (WGS) entry which is preliminary data.</text>
</comment>
<dbReference type="InterPro" id="IPR020583">
    <property type="entry name" value="Inositol_monoP_metal-BS"/>
</dbReference>
<evidence type="ECO:0000256" key="5">
    <source>
        <dbReference type="ARBA" id="ARBA00022801"/>
    </source>
</evidence>
<dbReference type="PANTHER" id="PTHR20854">
    <property type="entry name" value="INOSITOL MONOPHOSPHATASE"/>
    <property type="match status" value="1"/>
</dbReference>
<comment type="pathway">
    <text evidence="7">Polyol metabolism; myo-inositol biosynthesis; myo-inositol from D-glucose 6-phosphate: step 2/2.</text>
</comment>